<reference evidence="3" key="1">
    <citation type="journal article" date="2015" name="PLoS Genet.">
        <title>The dynamic genome and transcriptome of the human fungal pathogen Blastomyces and close relative Emmonsia.</title>
        <authorList>
            <person name="Munoz J.F."/>
            <person name="Gauthier G.M."/>
            <person name="Desjardins C.A."/>
            <person name="Gallo J.E."/>
            <person name="Holder J."/>
            <person name="Sullivan T.D."/>
            <person name="Marty A.J."/>
            <person name="Carmen J.C."/>
            <person name="Chen Z."/>
            <person name="Ding L."/>
            <person name="Gujja S."/>
            <person name="Magrini V."/>
            <person name="Misas E."/>
            <person name="Mitreva M."/>
            <person name="Priest M."/>
            <person name="Saif S."/>
            <person name="Whiston E.A."/>
            <person name="Young S."/>
            <person name="Zeng Q."/>
            <person name="Goldman W.E."/>
            <person name="Mardis E.R."/>
            <person name="Taylor J.W."/>
            <person name="McEwen J.G."/>
            <person name="Clay O.K."/>
            <person name="Klein B.S."/>
            <person name="Cuomo C.A."/>
        </authorList>
    </citation>
    <scope>NUCLEOTIDE SEQUENCE [LARGE SCALE GENOMIC DNA]</scope>
    <source>
        <strain evidence="3">UAMH 3008</strain>
    </source>
</reference>
<dbReference type="EMBL" id="LCZI01001536">
    <property type="protein sequence ID" value="KKZ60425.1"/>
    <property type="molecule type" value="Genomic_DNA"/>
</dbReference>
<feature type="compositionally biased region" description="Acidic residues" evidence="1">
    <location>
        <begin position="288"/>
        <end position="318"/>
    </location>
</feature>
<organism evidence="2 3">
    <name type="scientific">[Emmonsia] crescens</name>
    <dbReference type="NCBI Taxonomy" id="73230"/>
    <lineage>
        <taxon>Eukaryota</taxon>
        <taxon>Fungi</taxon>
        <taxon>Dikarya</taxon>
        <taxon>Ascomycota</taxon>
        <taxon>Pezizomycotina</taxon>
        <taxon>Eurotiomycetes</taxon>
        <taxon>Eurotiomycetidae</taxon>
        <taxon>Onygenales</taxon>
        <taxon>Ajellomycetaceae</taxon>
        <taxon>Emergomyces</taxon>
    </lineage>
</organism>
<accession>A0A0G2HRW5</accession>
<feature type="compositionally biased region" description="Basic residues" evidence="1">
    <location>
        <begin position="89"/>
        <end position="107"/>
    </location>
</feature>
<comment type="caution">
    <text evidence="2">The sequence shown here is derived from an EMBL/GenBank/DDBJ whole genome shotgun (WGS) entry which is preliminary data.</text>
</comment>
<feature type="region of interest" description="Disordered" evidence="1">
    <location>
        <begin position="1"/>
        <end position="26"/>
    </location>
</feature>
<protein>
    <submittedName>
        <fullName evidence="2">Uncharacterized protein</fullName>
    </submittedName>
</protein>
<feature type="region of interest" description="Disordered" evidence="1">
    <location>
        <begin position="86"/>
        <end position="110"/>
    </location>
</feature>
<evidence type="ECO:0000313" key="3">
    <source>
        <dbReference type="Proteomes" id="UP000034164"/>
    </source>
</evidence>
<dbReference type="VEuPathDB" id="FungiDB:EMCG_00711"/>
<feature type="region of interest" description="Disordered" evidence="1">
    <location>
        <begin position="287"/>
        <end position="336"/>
    </location>
</feature>
<dbReference type="OrthoDB" id="4186247at2759"/>
<sequence>MPKPPFFTRRRRSTPTPSRIDENNALDNEITEITRDRKRETALTFNVFYGKPDLSHQQLKHVAFTNNAAVHTEFFEHCGRPVLIQSGKKGGKGKGNGKGKGKAKMKNASRPCQRVESGLPQFQELAYLAAGFNEEVLKLCVGVCAGCGRGDVDSDGSKGKRKAGVGAMVYRPLCCSLDGYEMLEDGVWMRRLMMVIARLVEELDTCEKAKKAIGIVEKVEGMGDEEETHPFVNMLAVPVCEPDGECQNIVEKGIDSFVQGILKGLEIDEKQSSAKISSRESFPKDVFDEFDWEDDMDQSEGDGDTEDDNDNDSDEDTENGQIARKKRDRPSLSRHMSLENMQPVRLVVFCGIPIVDPKEPPRYGRLNMLLFTSNWPTEMLAGYSNPNQHEHENYQRIAAFHEQAILDAADFRCAICPATRTKATALFHCPISFKRDNSNASPGLQIIRDIVMNLAKYVGGSWKYPDTTAALGLDGFPNITDFVVPICQKDSVCEETAQVAAQVFLHIYLPEGVMPIYPDLYPATDFARVWGKEKVGRNPKLMSKILGIGLMSDSINDNHMDYKDVIVAANSNRESPLRPLNDKHNRVSTTTTRTKSRSWITAITIEDFRLAIEKGSTWDQLKELCFERLRIVIDFRPPVTPMALTTSTTSPVTATPSSERFQGGVLEVGGLTSSFGSSFSYSSSATTSWSSPGPSTRGDDGYFAVKKA</sequence>
<evidence type="ECO:0000313" key="2">
    <source>
        <dbReference type="EMBL" id="KKZ60425.1"/>
    </source>
</evidence>
<dbReference type="AlphaFoldDB" id="A0A0G2HRW5"/>
<evidence type="ECO:0000256" key="1">
    <source>
        <dbReference type="SAM" id="MobiDB-lite"/>
    </source>
</evidence>
<name>A0A0G2HRW5_9EURO</name>
<dbReference type="Proteomes" id="UP000034164">
    <property type="component" value="Unassembled WGS sequence"/>
</dbReference>
<gene>
    <name evidence="2" type="ORF">EMCG_00711</name>
</gene>
<proteinExistence type="predicted"/>